<name>A0A8S0G1X6_ECOLX</name>
<dbReference type="Proteomes" id="UP000467488">
    <property type="component" value="Chromosome"/>
</dbReference>
<dbReference type="Gene3D" id="2.60.40.1760">
    <property type="entry name" value="glycosyl hydrolase (family 31)"/>
    <property type="match status" value="1"/>
</dbReference>
<protein>
    <recommendedName>
        <fullName evidence="1">Glycoside hydrolase family 31 N-terminal domain-containing protein</fullName>
    </recommendedName>
</protein>
<gene>
    <name evidence="2" type="ORF">EIMP300_82540</name>
</gene>
<reference evidence="2 3" key="1">
    <citation type="submission" date="2020-01" db="EMBL/GenBank/DDBJ databases">
        <title>Dynamics of blaIMP-6 dissemination in carbapenem resistant Enterobacteriacea isolated from regional surveillance in Osaka, Japan.</title>
        <authorList>
            <person name="Abe R."/>
            <person name="Akeda Y."/>
            <person name="Sugawara Y."/>
            <person name="Yamamoto N."/>
            <person name="Tomono K."/>
            <person name="Takeuchi D."/>
            <person name="Kawahara R."/>
            <person name="Hamada S."/>
        </authorList>
    </citation>
    <scope>NUCLEOTIDE SEQUENCE [LARGE SCALE GENOMIC DNA]</scope>
    <source>
        <strain evidence="2 3">E300</strain>
    </source>
</reference>
<dbReference type="PANTHER" id="PTHR43863:SF2">
    <property type="entry name" value="MALTASE-GLUCOAMYLASE"/>
    <property type="match status" value="1"/>
</dbReference>
<dbReference type="GO" id="GO:0030246">
    <property type="term" value="F:carbohydrate binding"/>
    <property type="evidence" value="ECO:0007669"/>
    <property type="project" value="InterPro"/>
</dbReference>
<feature type="domain" description="Glycoside hydrolase family 31 N-terminal" evidence="1">
    <location>
        <begin position="22"/>
        <end position="196"/>
    </location>
</feature>
<dbReference type="EMBL" id="AP022360">
    <property type="protein sequence ID" value="BBU86854.1"/>
    <property type="molecule type" value="Genomic_DNA"/>
</dbReference>
<dbReference type="Pfam" id="PF13802">
    <property type="entry name" value="Gal_mutarotas_2"/>
    <property type="match status" value="1"/>
</dbReference>
<organism evidence="2 3">
    <name type="scientific">Escherichia coli</name>
    <dbReference type="NCBI Taxonomy" id="562"/>
    <lineage>
        <taxon>Bacteria</taxon>
        <taxon>Pseudomonadati</taxon>
        <taxon>Pseudomonadota</taxon>
        <taxon>Gammaproteobacteria</taxon>
        <taxon>Enterobacterales</taxon>
        <taxon>Enterobacteriaceae</taxon>
        <taxon>Escherichia</taxon>
    </lineage>
</organism>
<evidence type="ECO:0000313" key="2">
    <source>
        <dbReference type="EMBL" id="BBU86854.1"/>
    </source>
</evidence>
<dbReference type="InterPro" id="IPR051816">
    <property type="entry name" value="Glycosyl_Hydrolase_31"/>
</dbReference>
<accession>A0A8S0G1X6</accession>
<dbReference type="PANTHER" id="PTHR43863">
    <property type="entry name" value="HYDROLASE, PUTATIVE (AFU_ORTHOLOGUE AFUA_1G03140)-RELATED"/>
    <property type="match status" value="1"/>
</dbReference>
<sequence>MSFIKQDPHRLVWQQDDRYLWIEAWGENSLRVRSGRHLPMMRNENWALTEEKGDAVAYITYEEKQATLQNGKITAIVNLQGHLTSISFWRNAEKCLLQEFWRQRGEIGEDESAHGQYVSALNLQAREFKPIPGGKYTIKARFEANDGEKLFGMGQYQQPNLDLKGCMLELAQRNSQASVPFLLSNRGYGFLWNNPAVGRVTFAQNGTEWVAEVSEQLDYWVTAGDTPAEISAAYARVTGTPPMMPEIGKLRA</sequence>
<dbReference type="GO" id="GO:0003824">
    <property type="term" value="F:catalytic activity"/>
    <property type="evidence" value="ECO:0007669"/>
    <property type="project" value="InterPro"/>
</dbReference>
<dbReference type="InterPro" id="IPR011013">
    <property type="entry name" value="Gal_mutarotase_sf_dom"/>
</dbReference>
<dbReference type="SUPFAM" id="SSF74650">
    <property type="entry name" value="Galactose mutarotase-like"/>
    <property type="match status" value="1"/>
</dbReference>
<dbReference type="CDD" id="cd14752">
    <property type="entry name" value="GH31_N"/>
    <property type="match status" value="1"/>
</dbReference>
<evidence type="ECO:0000259" key="1">
    <source>
        <dbReference type="Pfam" id="PF13802"/>
    </source>
</evidence>
<dbReference type="InterPro" id="IPR025887">
    <property type="entry name" value="Glyco_hydro_31_N_dom"/>
</dbReference>
<evidence type="ECO:0000313" key="3">
    <source>
        <dbReference type="Proteomes" id="UP000467488"/>
    </source>
</evidence>
<dbReference type="GO" id="GO:0005975">
    <property type="term" value="P:carbohydrate metabolic process"/>
    <property type="evidence" value="ECO:0007669"/>
    <property type="project" value="InterPro"/>
</dbReference>
<dbReference type="AlphaFoldDB" id="A0A8S0G1X6"/>
<proteinExistence type="predicted"/>